<evidence type="ECO:0000259" key="10">
    <source>
        <dbReference type="Pfam" id="PF01909"/>
    </source>
</evidence>
<dbReference type="PANTHER" id="PTHR33571">
    <property type="entry name" value="SSL8005 PROTEIN"/>
    <property type="match status" value="1"/>
</dbReference>
<keyword evidence="2" id="KW-1277">Toxin-antitoxin system</keyword>
<evidence type="ECO:0000256" key="4">
    <source>
        <dbReference type="ARBA" id="ARBA00022695"/>
    </source>
</evidence>
<proteinExistence type="inferred from homology"/>
<keyword evidence="7" id="KW-0067">ATP-binding</keyword>
<evidence type="ECO:0000313" key="11">
    <source>
        <dbReference type="EMBL" id="MVO77505.1"/>
    </source>
</evidence>
<dbReference type="PANTHER" id="PTHR33571:SF12">
    <property type="entry name" value="BSL3053 PROTEIN"/>
    <property type="match status" value="1"/>
</dbReference>
<evidence type="ECO:0000256" key="3">
    <source>
        <dbReference type="ARBA" id="ARBA00022679"/>
    </source>
</evidence>
<evidence type="ECO:0000256" key="8">
    <source>
        <dbReference type="ARBA" id="ARBA00022842"/>
    </source>
</evidence>
<evidence type="ECO:0000256" key="2">
    <source>
        <dbReference type="ARBA" id="ARBA00022649"/>
    </source>
</evidence>
<evidence type="ECO:0000256" key="5">
    <source>
        <dbReference type="ARBA" id="ARBA00022723"/>
    </source>
</evidence>
<dbReference type="EMBL" id="WQMS01000006">
    <property type="protein sequence ID" value="MVO77505.1"/>
    <property type="molecule type" value="Genomic_DNA"/>
</dbReference>
<evidence type="ECO:0000256" key="6">
    <source>
        <dbReference type="ARBA" id="ARBA00022741"/>
    </source>
</evidence>
<keyword evidence="3" id="KW-0808">Transferase</keyword>
<dbReference type="GO" id="GO:0016779">
    <property type="term" value="F:nucleotidyltransferase activity"/>
    <property type="evidence" value="ECO:0007669"/>
    <property type="project" value="UniProtKB-KW"/>
</dbReference>
<dbReference type="InterPro" id="IPR002934">
    <property type="entry name" value="Polymerase_NTP_transf_dom"/>
</dbReference>
<keyword evidence="12" id="KW-1185">Reference proteome</keyword>
<keyword evidence="4" id="KW-0548">Nucleotidyltransferase</keyword>
<dbReference type="InterPro" id="IPR052038">
    <property type="entry name" value="Type-VII_TA_antitoxin"/>
</dbReference>
<keyword evidence="6" id="KW-0547">Nucleotide-binding</keyword>
<gene>
    <name evidence="11" type="ORF">GON01_06065</name>
</gene>
<dbReference type="AlphaFoldDB" id="A0A6I4IZB5"/>
<comment type="caution">
    <text evidence="11">The sequence shown here is derived from an EMBL/GenBank/DDBJ whole genome shotgun (WGS) entry which is preliminary data.</text>
</comment>
<evidence type="ECO:0000256" key="9">
    <source>
        <dbReference type="ARBA" id="ARBA00038276"/>
    </source>
</evidence>
<evidence type="ECO:0000256" key="7">
    <source>
        <dbReference type="ARBA" id="ARBA00022840"/>
    </source>
</evidence>
<organism evidence="11 12">
    <name type="scientific">Sphingomonas horti</name>
    <dbReference type="NCBI Taxonomy" id="2682842"/>
    <lineage>
        <taxon>Bacteria</taxon>
        <taxon>Pseudomonadati</taxon>
        <taxon>Pseudomonadota</taxon>
        <taxon>Alphaproteobacteria</taxon>
        <taxon>Sphingomonadales</taxon>
        <taxon>Sphingomonadaceae</taxon>
        <taxon>Sphingomonas</taxon>
    </lineage>
</organism>
<dbReference type="GO" id="GO:0046872">
    <property type="term" value="F:metal ion binding"/>
    <property type="evidence" value="ECO:0007669"/>
    <property type="project" value="UniProtKB-KW"/>
</dbReference>
<accession>A0A6I4IZB5</accession>
<evidence type="ECO:0000256" key="1">
    <source>
        <dbReference type="ARBA" id="ARBA00001946"/>
    </source>
</evidence>
<dbReference type="SUPFAM" id="SSF81301">
    <property type="entry name" value="Nucleotidyltransferase"/>
    <property type="match status" value="1"/>
</dbReference>
<comment type="similarity">
    <text evidence="9">Belongs to the MntA antitoxin family.</text>
</comment>
<dbReference type="Pfam" id="PF01909">
    <property type="entry name" value="NTP_transf_2"/>
    <property type="match status" value="1"/>
</dbReference>
<dbReference type="Proteomes" id="UP000441389">
    <property type="component" value="Unassembled WGS sequence"/>
</dbReference>
<dbReference type="CDD" id="cd05403">
    <property type="entry name" value="NT_KNTase_like"/>
    <property type="match status" value="1"/>
</dbReference>
<dbReference type="GO" id="GO:0005524">
    <property type="term" value="F:ATP binding"/>
    <property type="evidence" value="ECO:0007669"/>
    <property type="project" value="UniProtKB-KW"/>
</dbReference>
<feature type="domain" description="Polymerase nucleotidyl transferase" evidence="10">
    <location>
        <begin position="45"/>
        <end position="120"/>
    </location>
</feature>
<dbReference type="Gene3D" id="3.30.460.10">
    <property type="entry name" value="Beta Polymerase, domain 2"/>
    <property type="match status" value="1"/>
</dbReference>
<name>A0A6I4IZB5_9SPHN</name>
<comment type="cofactor">
    <cofactor evidence="1">
        <name>Mg(2+)</name>
        <dbReference type="ChEBI" id="CHEBI:18420"/>
    </cofactor>
</comment>
<protein>
    <submittedName>
        <fullName evidence="11">DNA polymerase beta</fullName>
    </submittedName>
</protein>
<reference evidence="11 12" key="1">
    <citation type="submission" date="2019-12" db="EMBL/GenBank/DDBJ databases">
        <authorList>
            <person name="Huq M.A."/>
        </authorList>
    </citation>
    <scope>NUCLEOTIDE SEQUENCE [LARGE SCALE GENOMIC DNA]</scope>
    <source>
        <strain evidence="11 12">MAH-20</strain>
    </source>
</reference>
<evidence type="ECO:0000313" key="12">
    <source>
        <dbReference type="Proteomes" id="UP000441389"/>
    </source>
</evidence>
<keyword evidence="5" id="KW-0479">Metal-binding</keyword>
<dbReference type="InterPro" id="IPR043519">
    <property type="entry name" value="NT_sf"/>
</dbReference>
<sequence length="124" mass="13979">MAGAMRASASPPRPLEFLRAHGYFSPMTREEVLRRLKSFERPLRLEGIRALYLFGSVARGEAGPDSDVDLLFDLGDAPHFSLLDQADIQVRLSDALGLNVDFVPRSALRPRVRERVEPEMVRVF</sequence>
<keyword evidence="8" id="KW-0460">Magnesium</keyword>